<comment type="caution">
    <text evidence="1">The sequence shown here is derived from an EMBL/GenBank/DDBJ whole genome shotgun (WGS) entry which is preliminary data.</text>
</comment>
<proteinExistence type="predicted"/>
<evidence type="ECO:0000313" key="2">
    <source>
        <dbReference type="Proteomes" id="UP000034354"/>
    </source>
</evidence>
<dbReference type="EMBL" id="LCKW01000067">
    <property type="protein sequence ID" value="KKU05619.1"/>
    <property type="molecule type" value="Genomic_DNA"/>
</dbReference>
<gene>
    <name evidence="1" type="ORF">UX09_C0067G0006</name>
</gene>
<reference evidence="1 2" key="1">
    <citation type="journal article" date="2015" name="Nature">
        <title>rRNA introns, odd ribosomes, and small enigmatic genomes across a large radiation of phyla.</title>
        <authorList>
            <person name="Brown C.T."/>
            <person name="Hug L.A."/>
            <person name="Thomas B.C."/>
            <person name="Sharon I."/>
            <person name="Castelle C.J."/>
            <person name="Singh A."/>
            <person name="Wilkins M.J."/>
            <person name="Williams K.H."/>
            <person name="Banfield J.F."/>
        </authorList>
    </citation>
    <scope>NUCLEOTIDE SEQUENCE [LARGE SCALE GENOMIC DNA]</scope>
</reference>
<name>A0A0G1MBJ3_9BACT</name>
<accession>A0A0G1MBJ3</accession>
<dbReference type="STRING" id="1618993.UX09_C0067G0006"/>
<sequence length="43" mass="4857">MFWGGGDRGWGTRFRPSLRAPREATYRIGVFEEIASRGARNDG</sequence>
<dbReference type="AlphaFoldDB" id="A0A0G1MBJ3"/>
<dbReference type="Proteomes" id="UP000034354">
    <property type="component" value="Unassembled WGS sequence"/>
</dbReference>
<evidence type="ECO:0000313" key="1">
    <source>
        <dbReference type="EMBL" id="KKU05619.1"/>
    </source>
</evidence>
<protein>
    <submittedName>
        <fullName evidence="1">Uncharacterized protein</fullName>
    </submittedName>
</protein>
<organism evidence="1 2">
    <name type="scientific">Candidatus Uhrbacteria bacterium GW2011_GWE2_45_35</name>
    <dbReference type="NCBI Taxonomy" id="1618993"/>
    <lineage>
        <taxon>Bacteria</taxon>
        <taxon>Candidatus Uhriibacteriota</taxon>
    </lineage>
</organism>